<dbReference type="Proteomes" id="UP001328107">
    <property type="component" value="Unassembled WGS sequence"/>
</dbReference>
<accession>A0AAN5CS87</accession>
<feature type="transmembrane region" description="Helical" evidence="1">
    <location>
        <begin position="13"/>
        <end position="38"/>
    </location>
</feature>
<feature type="non-terminal residue" evidence="2">
    <location>
        <position position="1"/>
    </location>
</feature>
<evidence type="ECO:0000256" key="1">
    <source>
        <dbReference type="SAM" id="Phobius"/>
    </source>
</evidence>
<keyword evidence="3" id="KW-1185">Reference proteome</keyword>
<feature type="transmembrane region" description="Helical" evidence="1">
    <location>
        <begin position="157"/>
        <end position="181"/>
    </location>
</feature>
<evidence type="ECO:0000313" key="2">
    <source>
        <dbReference type="EMBL" id="GMR49721.1"/>
    </source>
</evidence>
<keyword evidence="1" id="KW-0472">Membrane</keyword>
<dbReference type="EMBL" id="BTRK01000004">
    <property type="protein sequence ID" value="GMR49721.1"/>
    <property type="molecule type" value="Genomic_DNA"/>
</dbReference>
<protein>
    <recommendedName>
        <fullName evidence="4">Tetraspannin</fullName>
    </recommendedName>
</protein>
<proteinExistence type="predicted"/>
<gene>
    <name evidence="2" type="ORF">PMAYCL1PPCAC_19916</name>
</gene>
<dbReference type="AlphaFoldDB" id="A0AAN5CS87"/>
<evidence type="ECO:0000313" key="3">
    <source>
        <dbReference type="Proteomes" id="UP001328107"/>
    </source>
</evidence>
<feature type="transmembrane region" description="Helical" evidence="1">
    <location>
        <begin position="58"/>
        <end position="82"/>
    </location>
</feature>
<organism evidence="2 3">
    <name type="scientific">Pristionchus mayeri</name>
    <dbReference type="NCBI Taxonomy" id="1317129"/>
    <lineage>
        <taxon>Eukaryota</taxon>
        <taxon>Metazoa</taxon>
        <taxon>Ecdysozoa</taxon>
        <taxon>Nematoda</taxon>
        <taxon>Chromadorea</taxon>
        <taxon>Rhabditida</taxon>
        <taxon>Rhabditina</taxon>
        <taxon>Diplogasteromorpha</taxon>
        <taxon>Diplogasteroidea</taxon>
        <taxon>Neodiplogasteridae</taxon>
        <taxon>Pristionchus</taxon>
    </lineage>
</organism>
<keyword evidence="1" id="KW-0812">Transmembrane</keyword>
<sequence length="206" mass="22999">SWMLPRFHAGAKVVALALNAFFLVCSGCLIAFTILAVGSPPPGDISPVPVAQIPEYTITLALLGAFGCALFLLSLIGIASLLSNNSFFLSLNILCQLGLIAVQFVVLMFTLSIRGKVHTALIETWDDKDPACVFRTYPTEEMTAACRPLSRFRHSERLWYCWLAFNFVLQLALLICSSIVCERLSYQELRKDYENRVKEPEDEDED</sequence>
<feature type="transmembrane region" description="Helical" evidence="1">
    <location>
        <begin position="89"/>
        <end position="111"/>
    </location>
</feature>
<name>A0AAN5CS87_9BILA</name>
<comment type="caution">
    <text evidence="2">The sequence shown here is derived from an EMBL/GenBank/DDBJ whole genome shotgun (WGS) entry which is preliminary data.</text>
</comment>
<reference evidence="3" key="1">
    <citation type="submission" date="2022-10" db="EMBL/GenBank/DDBJ databases">
        <title>Genome assembly of Pristionchus species.</title>
        <authorList>
            <person name="Yoshida K."/>
            <person name="Sommer R.J."/>
        </authorList>
    </citation>
    <scope>NUCLEOTIDE SEQUENCE [LARGE SCALE GENOMIC DNA]</scope>
    <source>
        <strain evidence="3">RS5460</strain>
    </source>
</reference>
<keyword evidence="1" id="KW-1133">Transmembrane helix</keyword>
<evidence type="ECO:0008006" key="4">
    <source>
        <dbReference type="Google" id="ProtNLM"/>
    </source>
</evidence>